<keyword evidence="1" id="KW-0325">Glycoprotein</keyword>
<dbReference type="PANTHER" id="PTHR11036:SF14">
    <property type="entry name" value="SEMAPHORIN-4B"/>
    <property type="match status" value="1"/>
</dbReference>
<dbReference type="InterPro" id="IPR027231">
    <property type="entry name" value="Semaphorin"/>
</dbReference>
<dbReference type="Proteomes" id="UP001162483">
    <property type="component" value="Unassembled WGS sequence"/>
</dbReference>
<evidence type="ECO:0000313" key="4">
    <source>
        <dbReference type="EMBL" id="CAI9551046.1"/>
    </source>
</evidence>
<dbReference type="InterPro" id="IPR001627">
    <property type="entry name" value="Semap_dom"/>
</dbReference>
<evidence type="ECO:0000313" key="5">
    <source>
        <dbReference type="Proteomes" id="UP001162483"/>
    </source>
</evidence>
<evidence type="ECO:0000256" key="2">
    <source>
        <dbReference type="PROSITE-ProRule" id="PRU00352"/>
    </source>
</evidence>
<dbReference type="PANTHER" id="PTHR11036">
    <property type="entry name" value="SEMAPHORIN"/>
    <property type="match status" value="1"/>
</dbReference>
<evidence type="ECO:0000259" key="3">
    <source>
        <dbReference type="PROSITE" id="PS51004"/>
    </source>
</evidence>
<dbReference type="InterPro" id="IPR015943">
    <property type="entry name" value="WD40/YVTN_repeat-like_dom_sf"/>
</dbReference>
<gene>
    <name evidence="4" type="ORF">SPARVUS_LOCUS3676375</name>
</gene>
<feature type="non-terminal residue" evidence="4">
    <location>
        <position position="1"/>
    </location>
</feature>
<feature type="non-terminal residue" evidence="4">
    <location>
        <position position="172"/>
    </location>
</feature>
<dbReference type="SUPFAM" id="SSF101912">
    <property type="entry name" value="Sema domain"/>
    <property type="match status" value="1"/>
</dbReference>
<organism evidence="4 5">
    <name type="scientific">Staurois parvus</name>
    <dbReference type="NCBI Taxonomy" id="386267"/>
    <lineage>
        <taxon>Eukaryota</taxon>
        <taxon>Metazoa</taxon>
        <taxon>Chordata</taxon>
        <taxon>Craniata</taxon>
        <taxon>Vertebrata</taxon>
        <taxon>Euteleostomi</taxon>
        <taxon>Amphibia</taxon>
        <taxon>Batrachia</taxon>
        <taxon>Anura</taxon>
        <taxon>Neobatrachia</taxon>
        <taxon>Ranoidea</taxon>
        <taxon>Ranidae</taxon>
        <taxon>Staurois</taxon>
    </lineage>
</organism>
<comment type="caution">
    <text evidence="4">The sequence shown here is derived from an EMBL/GenBank/DDBJ whole genome shotgun (WGS) entry which is preliminary data.</text>
</comment>
<dbReference type="Gene3D" id="2.130.10.10">
    <property type="entry name" value="YVTN repeat-like/Quinoprotein amine dehydrogenase"/>
    <property type="match status" value="1"/>
</dbReference>
<keyword evidence="5" id="KW-1185">Reference proteome</keyword>
<proteinExistence type="predicted"/>
<name>A0ABN9BU76_9NEOB</name>
<protein>
    <recommendedName>
        <fullName evidence="3">Sema domain-containing protein</fullName>
    </recommendedName>
</protein>
<dbReference type="PROSITE" id="PS51004">
    <property type="entry name" value="SEMA"/>
    <property type="match status" value="1"/>
</dbReference>
<accession>A0ABN9BU76</accession>
<evidence type="ECO:0000256" key="1">
    <source>
        <dbReference type="ARBA" id="ARBA00023180"/>
    </source>
</evidence>
<feature type="domain" description="Sema" evidence="3">
    <location>
        <begin position="1"/>
        <end position="172"/>
    </location>
</feature>
<dbReference type="InterPro" id="IPR036352">
    <property type="entry name" value="Semap_dom_sf"/>
</dbReference>
<sequence>GSPERTIKRFEAEGVSHYTTLLLSEDGNTLYVGAREALFSLNSTNFMSHSMLTWEAEELKKKECTFKGKDAQNDCQNYIKILLQLNGTHLYTCGTYAFSPNCTYIRISDFTLERDSSGKTITEDGKGRCPFDPEYKSSAIMVDGDMYGGTVNNFQGNEPSIYKSQDSKIILK</sequence>
<reference evidence="4" key="1">
    <citation type="submission" date="2023-05" db="EMBL/GenBank/DDBJ databases">
        <authorList>
            <person name="Stuckert A."/>
        </authorList>
    </citation>
    <scope>NUCLEOTIDE SEQUENCE</scope>
</reference>
<comment type="caution">
    <text evidence="2">Lacks conserved residue(s) required for the propagation of feature annotation.</text>
</comment>
<dbReference type="EMBL" id="CATNWA010005929">
    <property type="protein sequence ID" value="CAI9551046.1"/>
    <property type="molecule type" value="Genomic_DNA"/>
</dbReference>